<dbReference type="PANTHER" id="PTHR47331:SF1">
    <property type="entry name" value="GAG-LIKE PROTEIN"/>
    <property type="match status" value="1"/>
</dbReference>
<gene>
    <name evidence="1" type="ORF">SKAU_G00342210</name>
</gene>
<dbReference type="Gene3D" id="3.30.420.10">
    <property type="entry name" value="Ribonuclease H-like superfamily/Ribonuclease H"/>
    <property type="match status" value="1"/>
</dbReference>
<dbReference type="AlphaFoldDB" id="A0A9Q1EN70"/>
<dbReference type="Proteomes" id="UP001152622">
    <property type="component" value="Chromosome 15"/>
</dbReference>
<comment type="caution">
    <text evidence="1">The sequence shown here is derived from an EMBL/GenBank/DDBJ whole genome shotgun (WGS) entry which is preliminary data.</text>
</comment>
<dbReference type="PANTHER" id="PTHR47331">
    <property type="entry name" value="PHD-TYPE DOMAIN-CONTAINING PROTEIN"/>
    <property type="match status" value="1"/>
</dbReference>
<name>A0A9Q1EN70_SYNKA</name>
<evidence type="ECO:0000313" key="2">
    <source>
        <dbReference type="Proteomes" id="UP001152622"/>
    </source>
</evidence>
<keyword evidence="2" id="KW-1185">Reference proteome</keyword>
<evidence type="ECO:0000313" key="1">
    <source>
        <dbReference type="EMBL" id="KAJ8341930.1"/>
    </source>
</evidence>
<accession>A0A9Q1EN70</accession>
<proteinExistence type="predicted"/>
<protein>
    <submittedName>
        <fullName evidence="1">Uncharacterized protein</fullName>
    </submittedName>
</protein>
<reference evidence="1" key="1">
    <citation type="journal article" date="2023" name="Science">
        <title>Genome structures resolve the early diversification of teleost fishes.</title>
        <authorList>
            <person name="Parey E."/>
            <person name="Louis A."/>
            <person name="Montfort J."/>
            <person name="Bouchez O."/>
            <person name="Roques C."/>
            <person name="Iampietro C."/>
            <person name="Lluch J."/>
            <person name="Castinel A."/>
            <person name="Donnadieu C."/>
            <person name="Desvignes T."/>
            <person name="Floi Bucao C."/>
            <person name="Jouanno E."/>
            <person name="Wen M."/>
            <person name="Mejri S."/>
            <person name="Dirks R."/>
            <person name="Jansen H."/>
            <person name="Henkel C."/>
            <person name="Chen W.J."/>
            <person name="Zahm M."/>
            <person name="Cabau C."/>
            <person name="Klopp C."/>
            <person name="Thompson A.W."/>
            <person name="Robinson-Rechavi M."/>
            <person name="Braasch I."/>
            <person name="Lecointre G."/>
            <person name="Bobe J."/>
            <person name="Postlethwait J.H."/>
            <person name="Berthelot C."/>
            <person name="Roest Crollius H."/>
            <person name="Guiguen Y."/>
        </authorList>
    </citation>
    <scope>NUCLEOTIDE SEQUENCE</scope>
    <source>
        <strain evidence="1">WJC10195</strain>
    </source>
</reference>
<sequence length="179" mass="20103">MARCSTWKELLEAIAQELHGAAGRGGDPAAKTYREAENLIFRRAQQDSFPEEISLLKARTNFRGGEREMREVFAELSSDLKQQLAKQWIAFNFNPPAAPHFGGVWEWEIHSEKTALYTTVGAQPVTEEVLWTVLLEVEWILNSKPLGYISSSLTDLDPVTPNVLLMALCPKSATQRENS</sequence>
<dbReference type="OrthoDB" id="8958038at2759"/>
<organism evidence="1 2">
    <name type="scientific">Synaphobranchus kaupii</name>
    <name type="common">Kaup's arrowtooth eel</name>
    <dbReference type="NCBI Taxonomy" id="118154"/>
    <lineage>
        <taxon>Eukaryota</taxon>
        <taxon>Metazoa</taxon>
        <taxon>Chordata</taxon>
        <taxon>Craniata</taxon>
        <taxon>Vertebrata</taxon>
        <taxon>Euteleostomi</taxon>
        <taxon>Actinopterygii</taxon>
        <taxon>Neopterygii</taxon>
        <taxon>Teleostei</taxon>
        <taxon>Anguilliformes</taxon>
        <taxon>Synaphobranchidae</taxon>
        <taxon>Synaphobranchus</taxon>
    </lineage>
</organism>
<dbReference type="InterPro" id="IPR036397">
    <property type="entry name" value="RNaseH_sf"/>
</dbReference>
<dbReference type="GO" id="GO:0003676">
    <property type="term" value="F:nucleic acid binding"/>
    <property type="evidence" value="ECO:0007669"/>
    <property type="project" value="InterPro"/>
</dbReference>
<dbReference type="EMBL" id="JAINUF010000015">
    <property type="protein sequence ID" value="KAJ8341930.1"/>
    <property type="molecule type" value="Genomic_DNA"/>
</dbReference>